<dbReference type="Proteomes" id="UP000037146">
    <property type="component" value="Unassembled WGS sequence"/>
</dbReference>
<comment type="caution">
    <text evidence="2">The sequence shown here is derived from an EMBL/GenBank/DDBJ whole genome shotgun (WGS) entry which is preliminary data.</text>
</comment>
<gene>
    <name evidence="2" type="ORF">AC625_16640</name>
</gene>
<name>A0A0K9GWD9_9BACI</name>
<dbReference type="Pfam" id="PF07872">
    <property type="entry name" value="DUF1659"/>
    <property type="match status" value="1"/>
</dbReference>
<dbReference type="OrthoDB" id="48766at2"/>
<dbReference type="AlphaFoldDB" id="A0A0K9GWD9"/>
<feature type="domain" description="DUF1659" evidence="1">
    <location>
        <begin position="3"/>
        <end position="71"/>
    </location>
</feature>
<dbReference type="InterPro" id="IPR012454">
    <property type="entry name" value="DUF1659"/>
</dbReference>
<dbReference type="PATRIC" id="fig|1679170.3.peg.3782"/>
<dbReference type="STRING" id="1679170.AC625_16640"/>
<evidence type="ECO:0000313" key="2">
    <source>
        <dbReference type="EMBL" id="KMY50953.1"/>
    </source>
</evidence>
<evidence type="ECO:0000259" key="1">
    <source>
        <dbReference type="Pfam" id="PF07872"/>
    </source>
</evidence>
<evidence type="ECO:0000313" key="3">
    <source>
        <dbReference type="Proteomes" id="UP000037146"/>
    </source>
</evidence>
<protein>
    <recommendedName>
        <fullName evidence="1">DUF1659 domain-containing protein</fullName>
    </recommendedName>
</protein>
<keyword evidence="3" id="KW-1185">Reference proteome</keyword>
<reference evidence="3" key="1">
    <citation type="submission" date="2015-07" db="EMBL/GenBank/DDBJ databases">
        <title>Genome sequencing project for genomic taxonomy and phylogenomics of Bacillus-like bacteria.</title>
        <authorList>
            <person name="Liu B."/>
            <person name="Wang J."/>
            <person name="Zhu Y."/>
            <person name="Liu G."/>
            <person name="Chen Q."/>
            <person name="Chen Z."/>
            <person name="Lan J."/>
            <person name="Che J."/>
            <person name="Ge C."/>
            <person name="Shi H."/>
            <person name="Pan Z."/>
            <person name="Liu X."/>
        </authorList>
    </citation>
    <scope>NUCLEOTIDE SEQUENCE [LARGE SCALE GENOMIC DNA]</scope>
    <source>
        <strain evidence="3">FJAT-27997</strain>
    </source>
</reference>
<organism evidence="2 3">
    <name type="scientific">Peribacillus loiseleuriae</name>
    <dbReference type="NCBI Taxonomy" id="1679170"/>
    <lineage>
        <taxon>Bacteria</taxon>
        <taxon>Bacillati</taxon>
        <taxon>Bacillota</taxon>
        <taxon>Bacilli</taxon>
        <taxon>Bacillales</taxon>
        <taxon>Bacillaceae</taxon>
        <taxon>Peribacillus</taxon>
    </lineage>
</organism>
<dbReference type="RefSeq" id="WP_049682301.1">
    <property type="nucleotide sequence ID" value="NZ_LFZW01000001.1"/>
</dbReference>
<dbReference type="EMBL" id="LFZW01000001">
    <property type="protein sequence ID" value="KMY50953.1"/>
    <property type="molecule type" value="Genomic_DNA"/>
</dbReference>
<sequence>MANEILEAVTIRLEFETGLDEKGMPIVKRKSFSNVKTDATSDEILQASATIAGLQLYPLSKVAQIETTVLSH</sequence>
<proteinExistence type="predicted"/>
<accession>A0A0K9GWD9</accession>